<feature type="transmembrane region" description="Helical" evidence="6">
    <location>
        <begin position="84"/>
        <end position="106"/>
    </location>
</feature>
<dbReference type="RefSeq" id="WP_336349444.1">
    <property type="nucleotide sequence ID" value="NZ_JAZAQL010000001.1"/>
</dbReference>
<keyword evidence="2 6" id="KW-0812">Transmembrane</keyword>
<feature type="transmembrane region" description="Helical" evidence="6">
    <location>
        <begin position="34"/>
        <end position="53"/>
    </location>
</feature>
<feature type="transmembrane region" description="Helical" evidence="6">
    <location>
        <begin position="127"/>
        <end position="154"/>
    </location>
</feature>
<comment type="caution">
    <text evidence="7">The sequence shown here is derived from an EMBL/GenBank/DDBJ whole genome shotgun (WGS) entry which is preliminary data.</text>
</comment>
<keyword evidence="3 6" id="KW-1133">Transmembrane helix</keyword>
<feature type="transmembrane region" description="Helical" evidence="6">
    <location>
        <begin position="174"/>
        <end position="202"/>
    </location>
</feature>
<accession>A0ABD5VDD5</accession>
<evidence type="ECO:0000256" key="3">
    <source>
        <dbReference type="ARBA" id="ARBA00022989"/>
    </source>
</evidence>
<dbReference type="EMBL" id="JBHSXN010000001">
    <property type="protein sequence ID" value="MFC6952468.1"/>
    <property type="molecule type" value="Genomic_DNA"/>
</dbReference>
<reference evidence="7 8" key="1">
    <citation type="journal article" date="2019" name="Int. J. Syst. Evol. Microbiol.">
        <title>The Global Catalogue of Microorganisms (GCM) 10K type strain sequencing project: providing services to taxonomists for standard genome sequencing and annotation.</title>
        <authorList>
            <consortium name="The Broad Institute Genomics Platform"/>
            <consortium name="The Broad Institute Genome Sequencing Center for Infectious Disease"/>
            <person name="Wu L."/>
            <person name="Ma J."/>
        </authorList>
    </citation>
    <scope>NUCLEOTIDE SEQUENCE [LARGE SCALE GENOMIC DNA]</scope>
    <source>
        <strain evidence="7 8">GX26</strain>
    </source>
</reference>
<dbReference type="PANTHER" id="PTHR30371:SF0">
    <property type="entry name" value="SEC-INDEPENDENT PROTEIN TRANSLOCASE PROTEIN TATC, CHLOROPLASTIC-RELATED"/>
    <property type="match status" value="1"/>
</dbReference>
<keyword evidence="8" id="KW-1185">Reference proteome</keyword>
<sequence length="834" mass="88488">MSSVINEDTARTIDAGRETIGALLRAAQKELQKVFIVSLVGLLGTIWALRTFLWKALKVNTKQRMPPEIAAQVDIIARTPFDVILLQFKIGAVVGILFGLPVLLYYAKEPLKRRGWTPEVPVSRAQLAGLSVLMVLLFVGGVAYAYIVFFPFMFEFLAQNAINATLKPTWDITMWTQFLFLLTLSFGLAAQLPLVMSSLSYAELVPYETWRDKWKFAVVGIFAFGAIASPPDPLTQVMWSIPLCTLYAASLALSKVVVNLRRRGEGAAEADGLLRMRMLQFGGFFAALLLGAVLAIRVGVVATIDAAVVPALPGFLQPANPLASGGLAPEAGLVAQGLISMQIAIIVSLLVLLAYTLKVLRSPVVPRAGGRGMDPADIDLDVLDEAGVRAAPPEVFAEMTEDEALSKASAAMNADDPDKAQAILDRFDQIQEQQAAQEAAEAAGAGAAAGEATSATSDGHEFAAGPPGDTPVTDVDAMKGNTDAASDDDGNVLQSTAAGMMDPFTEEETTEDDIGGYYYDITFVLQSLTSKVFRLVAVFMATLAGVFFWLYRGGLGTIKEQFLSRVPPEVRGDPNTLPFAESVETANAFASAMTTMPGGTAGATAGPSSPTTILDVFPTAELLANMGGVGQIGIVVALHPVEQLIFAVKASTILAAAVTLPLLGYYAWPAVKERGFGGDGDSSAFLLWGGAMFLGFAVGSALGYLVFAPAVVSYLVEDAIRANMVISYRVNSFMWLIAFMTVGIGILLDIPVSMVLFHYADIVSYDAMQRAWRGVVLALFVGSAFITSSSVLSMLLFALPLSVAYGFGLLVLRVLTVPERLFGGGGGSEVEGTA</sequence>
<dbReference type="AlphaFoldDB" id="A0ABD5VDD5"/>
<feature type="transmembrane region" description="Helical" evidence="6">
    <location>
        <begin position="237"/>
        <end position="258"/>
    </location>
</feature>
<evidence type="ECO:0000313" key="7">
    <source>
        <dbReference type="EMBL" id="MFC6952468.1"/>
    </source>
</evidence>
<dbReference type="Pfam" id="PF00902">
    <property type="entry name" value="TatC"/>
    <property type="match status" value="2"/>
</dbReference>
<feature type="transmembrane region" description="Helical" evidence="6">
    <location>
        <begin position="279"/>
        <end position="312"/>
    </location>
</feature>
<dbReference type="InterPro" id="IPR002033">
    <property type="entry name" value="TatC"/>
</dbReference>
<evidence type="ECO:0000256" key="6">
    <source>
        <dbReference type="SAM" id="Phobius"/>
    </source>
</evidence>
<dbReference type="Proteomes" id="UP001596395">
    <property type="component" value="Unassembled WGS sequence"/>
</dbReference>
<feature type="transmembrane region" description="Helical" evidence="6">
    <location>
        <begin position="685"/>
        <end position="712"/>
    </location>
</feature>
<feature type="transmembrane region" description="Helical" evidence="6">
    <location>
        <begin position="771"/>
        <end position="788"/>
    </location>
</feature>
<organism evidence="7 8">
    <name type="scientific">Halorubellus litoreus</name>
    <dbReference type="NCBI Taxonomy" id="755308"/>
    <lineage>
        <taxon>Archaea</taxon>
        <taxon>Methanobacteriati</taxon>
        <taxon>Methanobacteriota</taxon>
        <taxon>Stenosarchaea group</taxon>
        <taxon>Halobacteria</taxon>
        <taxon>Halobacteriales</taxon>
        <taxon>Halorubellaceae</taxon>
        <taxon>Halorubellus</taxon>
    </lineage>
</organism>
<dbReference type="PRINTS" id="PR01840">
    <property type="entry name" value="TATCFAMILY"/>
</dbReference>
<evidence type="ECO:0000256" key="1">
    <source>
        <dbReference type="ARBA" id="ARBA00004141"/>
    </source>
</evidence>
<feature type="transmembrane region" description="Helical" evidence="6">
    <location>
        <begin position="214"/>
        <end position="231"/>
    </location>
</feature>
<gene>
    <name evidence="7" type="ORF">ACFQGB_06295</name>
</gene>
<feature type="transmembrane region" description="Helical" evidence="6">
    <location>
        <begin position="332"/>
        <end position="357"/>
    </location>
</feature>
<feature type="transmembrane region" description="Helical" evidence="6">
    <location>
        <begin position="732"/>
        <end position="759"/>
    </location>
</feature>
<feature type="transmembrane region" description="Helical" evidence="6">
    <location>
        <begin position="644"/>
        <end position="665"/>
    </location>
</feature>
<evidence type="ECO:0000313" key="8">
    <source>
        <dbReference type="Proteomes" id="UP001596395"/>
    </source>
</evidence>
<feature type="transmembrane region" description="Helical" evidence="6">
    <location>
        <begin position="532"/>
        <end position="551"/>
    </location>
</feature>
<evidence type="ECO:0000256" key="5">
    <source>
        <dbReference type="SAM" id="MobiDB-lite"/>
    </source>
</evidence>
<comment type="subcellular location">
    <subcellularLocation>
        <location evidence="1">Membrane</location>
        <topology evidence="1">Multi-pass membrane protein</topology>
    </subcellularLocation>
</comment>
<feature type="region of interest" description="Disordered" evidence="5">
    <location>
        <begin position="433"/>
        <end position="491"/>
    </location>
</feature>
<evidence type="ECO:0000256" key="2">
    <source>
        <dbReference type="ARBA" id="ARBA00022692"/>
    </source>
</evidence>
<dbReference type="PANTHER" id="PTHR30371">
    <property type="entry name" value="SEC-INDEPENDENT PROTEIN TRANSLOCASE PROTEIN TATC"/>
    <property type="match status" value="1"/>
</dbReference>
<evidence type="ECO:0000256" key="4">
    <source>
        <dbReference type="ARBA" id="ARBA00023136"/>
    </source>
</evidence>
<dbReference type="GO" id="GO:0016020">
    <property type="term" value="C:membrane"/>
    <property type="evidence" value="ECO:0007669"/>
    <property type="project" value="UniProtKB-SubCell"/>
</dbReference>
<keyword evidence="4 6" id="KW-0472">Membrane</keyword>
<feature type="compositionally biased region" description="Low complexity" evidence="5">
    <location>
        <begin position="433"/>
        <end position="452"/>
    </location>
</feature>
<proteinExistence type="predicted"/>
<name>A0ABD5VDD5_9EURY</name>
<protein>
    <submittedName>
        <fullName evidence="7">Twin-arginine translocase subunit TatC</fullName>
    </submittedName>
</protein>
<feature type="transmembrane region" description="Helical" evidence="6">
    <location>
        <begin position="794"/>
        <end position="815"/>
    </location>
</feature>